<dbReference type="Proteomes" id="UP001060085">
    <property type="component" value="Linkage Group LG07"/>
</dbReference>
<name>A0ACC0A5I5_CATRO</name>
<evidence type="ECO:0000313" key="1">
    <source>
        <dbReference type="EMBL" id="KAI5655293.1"/>
    </source>
</evidence>
<dbReference type="EMBL" id="CM044707">
    <property type="protein sequence ID" value="KAI5655293.1"/>
    <property type="molecule type" value="Genomic_DNA"/>
</dbReference>
<proteinExistence type="predicted"/>
<organism evidence="1 2">
    <name type="scientific">Catharanthus roseus</name>
    <name type="common">Madagascar periwinkle</name>
    <name type="synonym">Vinca rosea</name>
    <dbReference type="NCBI Taxonomy" id="4058"/>
    <lineage>
        <taxon>Eukaryota</taxon>
        <taxon>Viridiplantae</taxon>
        <taxon>Streptophyta</taxon>
        <taxon>Embryophyta</taxon>
        <taxon>Tracheophyta</taxon>
        <taxon>Spermatophyta</taxon>
        <taxon>Magnoliopsida</taxon>
        <taxon>eudicotyledons</taxon>
        <taxon>Gunneridae</taxon>
        <taxon>Pentapetalae</taxon>
        <taxon>asterids</taxon>
        <taxon>lamiids</taxon>
        <taxon>Gentianales</taxon>
        <taxon>Apocynaceae</taxon>
        <taxon>Rauvolfioideae</taxon>
        <taxon>Vinceae</taxon>
        <taxon>Catharanthinae</taxon>
        <taxon>Catharanthus</taxon>
    </lineage>
</organism>
<gene>
    <name evidence="1" type="ORF">M9H77_32480</name>
</gene>
<protein>
    <submittedName>
        <fullName evidence="1">Uncharacterized protein</fullName>
    </submittedName>
</protein>
<comment type="caution">
    <text evidence="1">The sequence shown here is derived from an EMBL/GenBank/DDBJ whole genome shotgun (WGS) entry which is preliminary data.</text>
</comment>
<sequence length="722" mass="80926">MMASYCEKEEDQFFDSRDEITSVSDASSDASEFCSSSGRLDFNFEYEFWTRELKGVAERRSNFFKWMGLGFNSDEEDGDELQHTITEDFRIGLDRLRDKSDAVLANSDVENKSSSAPSLEWNGDVEMVAEDAVAEENPLMIRNLDDGTEFVVDELGKDGRLDLLREVGSNRLISIEEFQRNFCSSPLVQRFLRRGSDMVDRKKKVKRGWLQKLNFLTHEADRVNLKPREIKSKITGNSQKVRVTAYKKHTKELSLLQAGQEFPAHKGSILTMQFSPDGQFLASAGEDGVVRVWKVTEDDYLDGSDIQNSNTSSVYFSIDQSSKLAPLSFNKEKIDQMKRLRKSSESACVILPPKVFRILEKPVHEFCGHKGDVLALSWSRNGYLLSSSVDKTARLWQVGSDECLGVYSHNNYVTCVEFNPVNDDFFISGSIDGKVRIWKVHDFRVIDWTDIREIVTAVCYSPDGKGSIVGSIDGNCRFYDVVDNRLQLSSQICLEGKKKLAGKRITGFQFCPGDDSKVMVSSADSQVRILSGPNIISKFKGVRTLGSQASASFTSDGKHVISITEDSNVYIWNYTNQDQNSSKAKSMRSHESFLSQNASVAIPWGGLKTKTRTLNGSILENGHFEKDLLPKMPSSFPDCFALGRGFFLDSLYKGSATWPEEKLQEPNSPAVSPSICKSEFKFLKSALQSALNSPNLWGLVIVTAGLDGCIKTFLNYGLPIRF</sequence>
<evidence type="ECO:0000313" key="2">
    <source>
        <dbReference type="Proteomes" id="UP001060085"/>
    </source>
</evidence>
<accession>A0ACC0A5I5</accession>
<keyword evidence="2" id="KW-1185">Reference proteome</keyword>
<reference evidence="2" key="1">
    <citation type="journal article" date="2023" name="Nat. Plants">
        <title>Single-cell RNA sequencing provides a high-resolution roadmap for understanding the multicellular compartmentation of specialized metabolism.</title>
        <authorList>
            <person name="Sun S."/>
            <person name="Shen X."/>
            <person name="Li Y."/>
            <person name="Li Y."/>
            <person name="Wang S."/>
            <person name="Li R."/>
            <person name="Zhang H."/>
            <person name="Shen G."/>
            <person name="Guo B."/>
            <person name="Wei J."/>
            <person name="Xu J."/>
            <person name="St-Pierre B."/>
            <person name="Chen S."/>
            <person name="Sun C."/>
        </authorList>
    </citation>
    <scope>NUCLEOTIDE SEQUENCE [LARGE SCALE GENOMIC DNA]</scope>
</reference>